<reference evidence="2 3" key="1">
    <citation type="journal article" date="2019" name="Sci. Rep.">
        <title>A high-quality genome of Eragrostis curvula grass provides insights into Poaceae evolution and supports new strategies to enhance forage quality.</title>
        <authorList>
            <person name="Carballo J."/>
            <person name="Santos B.A.C.M."/>
            <person name="Zappacosta D."/>
            <person name="Garbus I."/>
            <person name="Selva J.P."/>
            <person name="Gallo C.A."/>
            <person name="Diaz A."/>
            <person name="Albertini E."/>
            <person name="Caccamo M."/>
            <person name="Echenique V."/>
        </authorList>
    </citation>
    <scope>NUCLEOTIDE SEQUENCE [LARGE SCALE GENOMIC DNA]</scope>
    <source>
        <strain evidence="3">cv. Victoria</strain>
        <tissue evidence="2">Leaf</tissue>
    </source>
</reference>
<evidence type="ECO:0000313" key="3">
    <source>
        <dbReference type="Proteomes" id="UP000324897"/>
    </source>
</evidence>
<dbReference type="EMBL" id="RWGY01000340">
    <property type="protein sequence ID" value="TVU02296.1"/>
    <property type="molecule type" value="Genomic_DNA"/>
</dbReference>
<protein>
    <recommendedName>
        <fullName evidence="1">DUF1618 domain-containing protein</fullName>
    </recommendedName>
</protein>
<organism evidence="2 3">
    <name type="scientific">Eragrostis curvula</name>
    <name type="common">weeping love grass</name>
    <dbReference type="NCBI Taxonomy" id="38414"/>
    <lineage>
        <taxon>Eukaryota</taxon>
        <taxon>Viridiplantae</taxon>
        <taxon>Streptophyta</taxon>
        <taxon>Embryophyta</taxon>
        <taxon>Tracheophyta</taxon>
        <taxon>Spermatophyta</taxon>
        <taxon>Magnoliopsida</taxon>
        <taxon>Liliopsida</taxon>
        <taxon>Poales</taxon>
        <taxon>Poaceae</taxon>
        <taxon>PACMAD clade</taxon>
        <taxon>Chloridoideae</taxon>
        <taxon>Eragrostideae</taxon>
        <taxon>Eragrostidinae</taxon>
        <taxon>Eragrostis</taxon>
    </lineage>
</organism>
<dbReference type="AlphaFoldDB" id="A0A5J9STL0"/>
<dbReference type="PANTHER" id="PTHR33074:SF124">
    <property type="entry name" value="DUF1618 DOMAIN-CONTAINING PROTEIN"/>
    <property type="match status" value="1"/>
</dbReference>
<dbReference type="PANTHER" id="PTHR33074">
    <property type="entry name" value="EXPRESSED PROTEIN-RELATED"/>
    <property type="match status" value="1"/>
</dbReference>
<sequence length="216" mass="24520">MVHLKDETPTKHVAEVVRFHSGAWYIERPRISGLSNGTEEEMFLSSWFCWSVIPIGDDMLCWVSLPCGLIFSKVYNERLTLRYVSLPEHASCTEHFFSSRNVCVTAGDTVKFVNILARCCCGGAGGCKCQHSQHAYLIKTWTLRMDSMTWVMDGMLDATELWALDAYKSLPRIQVGLPVVSMDEPDVICFVVNDEKAWLIMVDMKSKMLPQLQIDL</sequence>
<dbReference type="Proteomes" id="UP000324897">
    <property type="component" value="Unassembled WGS sequence"/>
</dbReference>
<evidence type="ECO:0000313" key="2">
    <source>
        <dbReference type="EMBL" id="TVU02296.1"/>
    </source>
</evidence>
<proteinExistence type="predicted"/>
<keyword evidence="3" id="KW-1185">Reference proteome</keyword>
<gene>
    <name evidence="2" type="ORF">EJB05_52205</name>
</gene>
<feature type="domain" description="DUF1618" evidence="1">
    <location>
        <begin position="62"/>
        <end position="189"/>
    </location>
</feature>
<name>A0A5J9STL0_9POAL</name>
<accession>A0A5J9STL0</accession>
<dbReference type="Pfam" id="PF07762">
    <property type="entry name" value="DUF1618"/>
    <property type="match status" value="1"/>
</dbReference>
<dbReference type="OrthoDB" id="596210at2759"/>
<comment type="caution">
    <text evidence="2">The sequence shown here is derived from an EMBL/GenBank/DDBJ whole genome shotgun (WGS) entry which is preliminary data.</text>
</comment>
<feature type="non-terminal residue" evidence="2">
    <location>
        <position position="1"/>
    </location>
</feature>
<evidence type="ECO:0000259" key="1">
    <source>
        <dbReference type="Pfam" id="PF07762"/>
    </source>
</evidence>
<dbReference type="Gramene" id="TVU02296">
    <property type="protein sequence ID" value="TVU02296"/>
    <property type="gene ID" value="EJB05_52205"/>
</dbReference>
<dbReference type="InterPro" id="IPR011676">
    <property type="entry name" value="DUF1618"/>
</dbReference>